<keyword evidence="1" id="KW-1133">Transmembrane helix</keyword>
<feature type="transmembrane region" description="Helical" evidence="1">
    <location>
        <begin position="85"/>
        <end position="106"/>
    </location>
</feature>
<dbReference type="Proteomes" id="UP001059836">
    <property type="component" value="Chromosome"/>
</dbReference>
<keyword evidence="1" id="KW-0472">Membrane</keyword>
<keyword evidence="3" id="KW-1185">Reference proteome</keyword>
<gene>
    <name evidence="2" type="ORF">GII31_14645</name>
</gene>
<organism evidence="2 3">
    <name type="scientific">Gordonia pseudamarae</name>
    <dbReference type="NCBI Taxonomy" id="2831662"/>
    <lineage>
        <taxon>Bacteria</taxon>
        <taxon>Bacillati</taxon>
        <taxon>Actinomycetota</taxon>
        <taxon>Actinomycetes</taxon>
        <taxon>Mycobacteriales</taxon>
        <taxon>Gordoniaceae</taxon>
        <taxon>Gordonia</taxon>
    </lineage>
</organism>
<evidence type="ECO:0000313" key="3">
    <source>
        <dbReference type="Proteomes" id="UP001059836"/>
    </source>
</evidence>
<accession>A0ABX6IL10</accession>
<dbReference type="RefSeq" id="WP_213244170.1">
    <property type="nucleotide sequence ID" value="NZ_CP045806.1"/>
</dbReference>
<proteinExistence type="predicted"/>
<sequence length="163" mass="17319">MTTATTVVPGSADGTSRRHVAVIVLSGIVGVTLGVLWIGEGWTKYHAGFGAADIRLVADSAAQNSRVPGFFQEFCTHILGPNAGLFGFAMPALEVALGIGFIAVVASRKFADRLPTTILARMVGGGSVFTLTTYWLSDQLIWEYPIMVLLSTFLLATSSSRPR</sequence>
<name>A0ABX6IL10_9ACTN</name>
<evidence type="ECO:0000256" key="1">
    <source>
        <dbReference type="SAM" id="Phobius"/>
    </source>
</evidence>
<dbReference type="EMBL" id="CP045809">
    <property type="protein sequence ID" value="QHN35923.1"/>
    <property type="molecule type" value="Genomic_DNA"/>
</dbReference>
<protein>
    <recommendedName>
        <fullName evidence="4">DUF2723 domain-containing protein</fullName>
    </recommendedName>
</protein>
<feature type="transmembrane region" description="Helical" evidence="1">
    <location>
        <begin position="20"/>
        <end position="39"/>
    </location>
</feature>
<evidence type="ECO:0008006" key="4">
    <source>
        <dbReference type="Google" id="ProtNLM"/>
    </source>
</evidence>
<feature type="transmembrane region" description="Helical" evidence="1">
    <location>
        <begin position="118"/>
        <end position="136"/>
    </location>
</feature>
<keyword evidence="1" id="KW-0812">Transmembrane</keyword>
<evidence type="ECO:0000313" key="2">
    <source>
        <dbReference type="EMBL" id="QHN35923.1"/>
    </source>
</evidence>
<feature type="transmembrane region" description="Helical" evidence="1">
    <location>
        <begin position="142"/>
        <end position="160"/>
    </location>
</feature>
<reference evidence="2" key="1">
    <citation type="journal article" date="2021" name="Nat. Microbiol.">
        <title>Cocultivation of an ultrasmall environmental parasitic bacterium with lytic ability against bacteria associated with wastewater foams.</title>
        <authorList>
            <person name="Batinovic S."/>
            <person name="Rose J.J.A."/>
            <person name="Ratcliffe J."/>
            <person name="Seviour R.J."/>
            <person name="Petrovski S."/>
        </authorList>
    </citation>
    <scope>NUCLEOTIDE SEQUENCE</scope>
    <source>
        <strain evidence="2">CON9</strain>
    </source>
</reference>